<dbReference type="PANTHER" id="PTHR43355">
    <property type="entry name" value="FLAVIN REDUCTASE (NADPH)"/>
    <property type="match status" value="1"/>
</dbReference>
<dbReference type="EMBL" id="ACVQ01000016">
    <property type="protein sequence ID" value="EET80094.1"/>
    <property type="molecule type" value="Genomic_DNA"/>
</dbReference>
<dbReference type="CDD" id="cd05244">
    <property type="entry name" value="BVR-B_like_SDR_a"/>
    <property type="match status" value="1"/>
</dbReference>
<dbReference type="InterPro" id="IPR016040">
    <property type="entry name" value="NAD(P)-bd_dom"/>
</dbReference>
<comment type="caution">
    <text evidence="2">The sequence shown here is derived from an EMBL/GenBank/DDBJ whole genome shotgun (WGS) entry which is preliminary data.</text>
</comment>
<evidence type="ECO:0000313" key="2">
    <source>
        <dbReference type="EMBL" id="EET80094.1"/>
    </source>
</evidence>
<dbReference type="Pfam" id="PF13460">
    <property type="entry name" value="NAD_binding_10"/>
    <property type="match status" value="1"/>
</dbReference>
<dbReference type="Gene3D" id="3.40.50.720">
    <property type="entry name" value="NAD(P)-binding Rossmann-like Domain"/>
    <property type="match status" value="1"/>
</dbReference>
<dbReference type="InterPro" id="IPR051606">
    <property type="entry name" value="Polyketide_Oxido-like"/>
</dbReference>
<organism evidence="2 3">
    <name type="scientific">Campylobacter showae RM3277</name>
    <dbReference type="NCBI Taxonomy" id="553219"/>
    <lineage>
        <taxon>Bacteria</taxon>
        <taxon>Pseudomonadati</taxon>
        <taxon>Campylobacterota</taxon>
        <taxon>Epsilonproteobacteria</taxon>
        <taxon>Campylobacterales</taxon>
        <taxon>Campylobacteraceae</taxon>
        <taxon>Campylobacter</taxon>
    </lineage>
</organism>
<evidence type="ECO:0000313" key="3">
    <source>
        <dbReference type="Proteomes" id="UP000003107"/>
    </source>
</evidence>
<proteinExistence type="predicted"/>
<accession>C6REW3</accession>
<keyword evidence="3" id="KW-1185">Reference proteome</keyword>
<evidence type="ECO:0000259" key="1">
    <source>
        <dbReference type="Pfam" id="PF13460"/>
    </source>
</evidence>
<reference evidence="2 3" key="1">
    <citation type="submission" date="2009-07" db="EMBL/GenBank/DDBJ databases">
        <authorList>
            <person name="Madupu R."/>
            <person name="Sebastian Y."/>
            <person name="Durkin A.S."/>
            <person name="Torralba M."/>
            <person name="Methe B."/>
            <person name="Sutton G.G."/>
            <person name="Strausberg R.L."/>
            <person name="Nelson K.E."/>
        </authorList>
    </citation>
    <scope>NUCLEOTIDE SEQUENCE [LARGE SCALE GENOMIC DNA]</scope>
    <source>
        <strain evidence="2 3">RM3277</strain>
    </source>
</reference>
<dbReference type="InterPro" id="IPR036291">
    <property type="entry name" value="NAD(P)-bd_dom_sf"/>
</dbReference>
<feature type="domain" description="NAD(P)-binding" evidence="1">
    <location>
        <begin position="28"/>
        <end position="217"/>
    </location>
</feature>
<protein>
    <recommendedName>
        <fullName evidence="1">NAD(P)-binding domain-containing protein</fullName>
    </recommendedName>
</protein>
<dbReference type="AlphaFoldDB" id="C6REW3"/>
<dbReference type="SUPFAM" id="SSF51735">
    <property type="entry name" value="NAD(P)-binding Rossmann-fold domains"/>
    <property type="match status" value="1"/>
</dbReference>
<name>C6REW3_9BACT</name>
<dbReference type="PANTHER" id="PTHR43355:SF2">
    <property type="entry name" value="FLAVIN REDUCTASE (NADPH)"/>
    <property type="match status" value="1"/>
</dbReference>
<sequence length="232" mass="25350">MCERINRSGCAIKQIKFKGKTMKVAIIGANGKSGSNLVQEALKQGYDVTAIVRNKEYKNGDVKVVYKDVFELSKADLEGFDAVISAFAAWTPETFGLHKKVAKHLADALSGTKTRLLVIGGAGTLYVDDKGTMAMDTPGFPPEYMGVAKATAESFFELKGRTDVLWTYVSPAGEYDDQGARTGKYVLGNDHVILNSQNDSYISYADLAIAIIDELKNRNFVQKRFTAVGERA</sequence>
<dbReference type="Proteomes" id="UP000003107">
    <property type="component" value="Unassembled WGS sequence"/>
</dbReference>
<dbReference type="eggNOG" id="COG2910">
    <property type="taxonomic scope" value="Bacteria"/>
</dbReference>
<gene>
    <name evidence="2" type="ORF">CAMSH0001_1697</name>
</gene>
<dbReference type="GO" id="GO:0016646">
    <property type="term" value="F:oxidoreductase activity, acting on the CH-NH group of donors, NAD or NADP as acceptor"/>
    <property type="evidence" value="ECO:0007669"/>
    <property type="project" value="TreeGrafter"/>
</dbReference>
<dbReference type="STRING" id="553219.CAMSH0001_1697"/>